<dbReference type="NCBIfam" id="TIGR04131">
    <property type="entry name" value="Bac_Flav_CTERM"/>
    <property type="match status" value="1"/>
</dbReference>
<protein>
    <recommendedName>
        <fullName evidence="2">Ig-like domain-containing protein</fullName>
    </recommendedName>
</protein>
<dbReference type="InterPro" id="IPR026341">
    <property type="entry name" value="T9SS_type_B"/>
</dbReference>
<evidence type="ECO:0008006" key="2">
    <source>
        <dbReference type="Google" id="ProtNLM"/>
    </source>
</evidence>
<evidence type="ECO:0000313" key="1">
    <source>
        <dbReference type="EMBL" id="KKL16170.1"/>
    </source>
</evidence>
<dbReference type="AlphaFoldDB" id="A0A0F9B3D3"/>
<dbReference type="Pfam" id="PF13585">
    <property type="entry name" value="CHU_C"/>
    <property type="match status" value="1"/>
</dbReference>
<dbReference type="InterPro" id="IPR025667">
    <property type="entry name" value="SprB_repeat"/>
</dbReference>
<name>A0A0F9B3D3_9ZZZZ</name>
<dbReference type="EMBL" id="LAZR01039773">
    <property type="protein sequence ID" value="KKL16170.1"/>
    <property type="molecule type" value="Genomic_DNA"/>
</dbReference>
<organism evidence="1">
    <name type="scientific">marine sediment metagenome</name>
    <dbReference type="NCBI Taxonomy" id="412755"/>
    <lineage>
        <taxon>unclassified sequences</taxon>
        <taxon>metagenomes</taxon>
        <taxon>ecological metagenomes</taxon>
    </lineage>
</organism>
<comment type="caution">
    <text evidence="1">The sequence shown here is derived from an EMBL/GenBank/DDBJ whole genome shotgun (WGS) entry which is preliminary data.</text>
</comment>
<dbReference type="Pfam" id="PF13573">
    <property type="entry name" value="SprB"/>
    <property type="match status" value="1"/>
</dbReference>
<sequence length="402" mass="44250">AWNGEIFIDSISGGTAKYSILWNTPFADTTMDVDSLPAGIYTIIVWDKNGCFSTDSIELIEPDPVEAEIDTISARDYNGAMISCIGFSDAILGVTKPDGGTPPYTYNWYYLEIPGDTVQFSNDSIVSGRNIGYHKVEMTDAAGCLQISEIIVTQPDSLSSQSFVSDALCYNDPSGSIDFQMDGGTAPYTILWIESGFAEFGVLRSSQENLVAGDYSLSVLDTNLCPYYDTLTVLDPDSLEVNPNVIDLTCPDAYDGIIEISPSGGTSDYSVIWADGSSDLIRERLGPDLYIVEVMDNHRCITIDTIILNSNEESCLTITTGITPNADGRNDLWVIDGMEYYPEATMIIYNRWGEVIYETKNYYNNPWDGKYKGVIVPVDSYHYIIRFTSGSPDITGVITVIK</sequence>
<reference evidence="1" key="1">
    <citation type="journal article" date="2015" name="Nature">
        <title>Complex archaea that bridge the gap between prokaryotes and eukaryotes.</title>
        <authorList>
            <person name="Spang A."/>
            <person name="Saw J.H."/>
            <person name="Jorgensen S.L."/>
            <person name="Zaremba-Niedzwiedzka K."/>
            <person name="Martijn J."/>
            <person name="Lind A.E."/>
            <person name="van Eijk R."/>
            <person name="Schleper C."/>
            <person name="Guy L."/>
            <person name="Ettema T.J."/>
        </authorList>
    </citation>
    <scope>NUCLEOTIDE SEQUENCE</scope>
</reference>
<accession>A0A0F9B3D3</accession>
<feature type="non-terminal residue" evidence="1">
    <location>
        <position position="1"/>
    </location>
</feature>
<gene>
    <name evidence="1" type="ORF">LCGC14_2498260</name>
</gene>
<proteinExistence type="predicted"/>